<proteinExistence type="inferred from homology"/>
<dbReference type="Pfam" id="PF00106">
    <property type="entry name" value="adh_short"/>
    <property type="match status" value="1"/>
</dbReference>
<dbReference type="EMBL" id="BPWL01000004">
    <property type="protein sequence ID" value="GJJ09997.1"/>
    <property type="molecule type" value="Genomic_DNA"/>
</dbReference>
<dbReference type="Proteomes" id="UP001050691">
    <property type="component" value="Unassembled WGS sequence"/>
</dbReference>
<reference evidence="3" key="1">
    <citation type="submission" date="2021-10" db="EMBL/GenBank/DDBJ databases">
        <title>De novo Genome Assembly of Clathrus columnatus (Basidiomycota, Fungi) Using Illumina and Nanopore Sequence Data.</title>
        <authorList>
            <person name="Ogiso-Tanaka E."/>
            <person name="Itagaki H."/>
            <person name="Hosoya T."/>
            <person name="Hosaka K."/>
        </authorList>
    </citation>
    <scope>NUCLEOTIDE SEQUENCE</scope>
    <source>
        <strain evidence="3">MO-923</strain>
    </source>
</reference>
<organism evidence="3 4">
    <name type="scientific">Clathrus columnatus</name>
    <dbReference type="NCBI Taxonomy" id="1419009"/>
    <lineage>
        <taxon>Eukaryota</taxon>
        <taxon>Fungi</taxon>
        <taxon>Dikarya</taxon>
        <taxon>Basidiomycota</taxon>
        <taxon>Agaricomycotina</taxon>
        <taxon>Agaricomycetes</taxon>
        <taxon>Phallomycetidae</taxon>
        <taxon>Phallales</taxon>
        <taxon>Clathraceae</taxon>
        <taxon>Clathrus</taxon>
    </lineage>
</organism>
<dbReference type="GO" id="GO:0016491">
    <property type="term" value="F:oxidoreductase activity"/>
    <property type="evidence" value="ECO:0007669"/>
    <property type="project" value="UniProtKB-KW"/>
</dbReference>
<keyword evidence="4" id="KW-1185">Reference proteome</keyword>
<dbReference type="SUPFAM" id="SSF51735">
    <property type="entry name" value="NAD(P)-binding Rossmann-fold domains"/>
    <property type="match status" value="1"/>
</dbReference>
<sequence>MSTHSAKGAAIVTGAAQGIGKAIAIRLAKDGYDVGLNDIPGKEDLLRALADGITSQGRRSIIITADVANEGSVVEMIKRTVSELGVLRVMVANAGISLTVGKEFIDSNVLCLDSALLKH</sequence>
<dbReference type="PANTHER" id="PTHR43639:SF1">
    <property type="entry name" value="SHORT-CHAIN DEHYDROGENASE_REDUCTASE FAMILY PROTEIN"/>
    <property type="match status" value="1"/>
</dbReference>
<comment type="caution">
    <text evidence="3">The sequence shown here is derived from an EMBL/GenBank/DDBJ whole genome shotgun (WGS) entry which is preliminary data.</text>
</comment>
<comment type="similarity">
    <text evidence="1">Belongs to the short-chain dehydrogenases/reductases (SDR) family.</text>
</comment>
<gene>
    <name evidence="3" type="ORF">Clacol_004223</name>
</gene>
<dbReference type="InterPro" id="IPR002347">
    <property type="entry name" value="SDR_fam"/>
</dbReference>
<name>A0AAV5A8J7_9AGAM</name>
<accession>A0AAV5A8J7</accession>
<evidence type="ECO:0008006" key="5">
    <source>
        <dbReference type="Google" id="ProtNLM"/>
    </source>
</evidence>
<evidence type="ECO:0000256" key="2">
    <source>
        <dbReference type="ARBA" id="ARBA00023002"/>
    </source>
</evidence>
<evidence type="ECO:0000256" key="1">
    <source>
        <dbReference type="ARBA" id="ARBA00006484"/>
    </source>
</evidence>
<dbReference type="AlphaFoldDB" id="A0AAV5A8J7"/>
<dbReference type="InterPro" id="IPR036291">
    <property type="entry name" value="NAD(P)-bd_dom_sf"/>
</dbReference>
<evidence type="ECO:0000313" key="3">
    <source>
        <dbReference type="EMBL" id="GJJ09997.1"/>
    </source>
</evidence>
<evidence type="ECO:0000313" key="4">
    <source>
        <dbReference type="Proteomes" id="UP001050691"/>
    </source>
</evidence>
<protein>
    <recommendedName>
        <fullName evidence="5">NAD(P)-binding protein</fullName>
    </recommendedName>
</protein>
<dbReference type="Gene3D" id="3.40.50.720">
    <property type="entry name" value="NAD(P)-binding Rossmann-like Domain"/>
    <property type="match status" value="1"/>
</dbReference>
<keyword evidence="2" id="KW-0560">Oxidoreductase</keyword>
<dbReference type="PRINTS" id="PR00081">
    <property type="entry name" value="GDHRDH"/>
</dbReference>
<dbReference type="PANTHER" id="PTHR43639">
    <property type="entry name" value="OXIDOREDUCTASE, SHORT-CHAIN DEHYDROGENASE/REDUCTASE FAMILY (AFU_ORTHOLOGUE AFUA_5G02870)"/>
    <property type="match status" value="1"/>
</dbReference>